<feature type="domain" description="Fido" evidence="4">
    <location>
        <begin position="110"/>
        <end position="267"/>
    </location>
</feature>
<dbReference type="PANTHER" id="PTHR13504:SF33">
    <property type="entry name" value="FIC FAMILY PROTEIN"/>
    <property type="match status" value="1"/>
</dbReference>
<dbReference type="Gene3D" id="1.10.10.10">
    <property type="entry name" value="Winged helix-like DNA-binding domain superfamily/Winged helix DNA-binding domain"/>
    <property type="match status" value="1"/>
</dbReference>
<dbReference type="InterPro" id="IPR036388">
    <property type="entry name" value="WH-like_DNA-bd_sf"/>
</dbReference>
<feature type="binding site" evidence="2">
    <location>
        <begin position="244"/>
        <end position="245"/>
    </location>
    <ligand>
        <name>ATP</name>
        <dbReference type="ChEBI" id="CHEBI:30616"/>
    </ligand>
</feature>
<evidence type="ECO:0000256" key="3">
    <source>
        <dbReference type="PIRSR" id="PIRSR640198-3"/>
    </source>
</evidence>
<dbReference type="Pfam" id="PF13776">
    <property type="entry name" value="DUF4172"/>
    <property type="match status" value="1"/>
</dbReference>
<dbReference type="InterPro" id="IPR036597">
    <property type="entry name" value="Fido-like_dom_sf"/>
</dbReference>
<evidence type="ECO:0000256" key="2">
    <source>
        <dbReference type="PIRSR" id="PIRSR640198-2"/>
    </source>
</evidence>
<gene>
    <name evidence="5" type="ORF">Xsto_02170</name>
</gene>
<comment type="caution">
    <text evidence="5">The sequence shown here is derived from an EMBL/GenBank/DDBJ whole genome shotgun (WGS) entry which is preliminary data.</text>
</comment>
<accession>A0A2D0KPN0</accession>
<feature type="binding site" evidence="2">
    <location>
        <begin position="206"/>
        <end position="213"/>
    </location>
    <ligand>
        <name>ATP</name>
        <dbReference type="ChEBI" id="CHEBI:30616"/>
    </ligand>
</feature>
<keyword evidence="2" id="KW-0547">Nucleotide-binding</keyword>
<dbReference type="PROSITE" id="PS51459">
    <property type="entry name" value="FIDO"/>
    <property type="match status" value="1"/>
</dbReference>
<keyword evidence="2" id="KW-0067">ATP-binding</keyword>
<name>A0A2D0KPN0_9GAMM</name>
<dbReference type="SUPFAM" id="SSF140931">
    <property type="entry name" value="Fic-like"/>
    <property type="match status" value="1"/>
</dbReference>
<evidence type="ECO:0000259" key="4">
    <source>
        <dbReference type="PROSITE" id="PS51459"/>
    </source>
</evidence>
<keyword evidence="6" id="KW-1185">Reference proteome</keyword>
<dbReference type="InterPro" id="IPR040198">
    <property type="entry name" value="Fido_containing"/>
</dbReference>
<dbReference type="GO" id="GO:0005524">
    <property type="term" value="F:ATP binding"/>
    <property type="evidence" value="ECO:0007669"/>
    <property type="project" value="UniProtKB-KW"/>
</dbReference>
<dbReference type="EMBL" id="NJAJ01000017">
    <property type="protein sequence ID" value="PHM65372.1"/>
    <property type="molecule type" value="Genomic_DNA"/>
</dbReference>
<dbReference type="PANTHER" id="PTHR13504">
    <property type="entry name" value="FIDO DOMAIN-CONTAINING PROTEIN DDB_G0283145"/>
    <property type="match status" value="1"/>
</dbReference>
<evidence type="ECO:0000313" key="6">
    <source>
        <dbReference type="Proteomes" id="UP000222366"/>
    </source>
</evidence>
<dbReference type="RefSeq" id="WP_099109601.1">
    <property type="nucleotide sequence ID" value="NZ_CAWNRH010000079.1"/>
</dbReference>
<feature type="site" description="Important for autoinhibition of adenylyltransferase activity" evidence="3">
    <location>
        <position position="61"/>
    </location>
</feature>
<sequence>MWIWEQKNWPDFQWNEHELISILREINFNQGLLLGLSATENTEQATLDNLLASILYSCEIEGEKLNVASVRSSLANHLGISEETPYPISEQSDGIARIAFEVVEKYQEPLTLERILQWHEWMFPVGYRLINPISGGQLRHGGIEVVSGRIDKPIIHFSAPPAERLPQEVAEFITWFNRSYYDPNLDPILRAAIVHLWFVTLHPLEDGNGRITRFLTDLALAQAESRSIRLYAMSVSICESRKQYYEMLEQTQRGGLDITGWMRWFLQTLNNTLIVKLKQIDGTVKKTRFWRRVDQSQLNEEQVKVLNRMLDGDFSQGINSSQYQKVAKVSRATATRHLIYLTELGYLEKTEAGGRSTRYVIHHVNGVTK</sequence>
<dbReference type="InterPro" id="IPR003812">
    <property type="entry name" value="Fido"/>
</dbReference>
<feature type="active site" evidence="1">
    <location>
        <position position="202"/>
    </location>
</feature>
<reference evidence="5 6" key="1">
    <citation type="journal article" date="2017" name="Nat. Microbiol.">
        <title>Natural product diversity associated with the nematode symbionts Photorhabdus and Xenorhabdus.</title>
        <authorList>
            <person name="Tobias N.J."/>
            <person name="Wolff H."/>
            <person name="Djahanschiri B."/>
            <person name="Grundmann F."/>
            <person name="Kronenwerth M."/>
            <person name="Shi Y.M."/>
            <person name="Simonyi S."/>
            <person name="Grun P."/>
            <person name="Shapiro-Ilan D."/>
            <person name="Pidot S.J."/>
            <person name="Stinear T.P."/>
            <person name="Ebersberger I."/>
            <person name="Bode H.B."/>
        </authorList>
    </citation>
    <scope>NUCLEOTIDE SEQUENCE [LARGE SCALE GENOMIC DNA]</scope>
    <source>
        <strain evidence="5 6">DSM 17904</strain>
    </source>
</reference>
<evidence type="ECO:0000256" key="1">
    <source>
        <dbReference type="PIRSR" id="PIRSR640198-1"/>
    </source>
</evidence>
<proteinExistence type="predicted"/>
<dbReference type="Gene3D" id="1.10.3290.10">
    <property type="entry name" value="Fido-like domain"/>
    <property type="match status" value="1"/>
</dbReference>
<protein>
    <recommendedName>
        <fullName evidence="4">Fido domain-containing protein</fullName>
    </recommendedName>
</protein>
<dbReference type="Pfam" id="PF02661">
    <property type="entry name" value="Fic"/>
    <property type="match status" value="1"/>
</dbReference>
<organism evidence="5 6">
    <name type="scientific">Xenorhabdus stockiae</name>
    <dbReference type="NCBI Taxonomy" id="351614"/>
    <lineage>
        <taxon>Bacteria</taxon>
        <taxon>Pseudomonadati</taxon>
        <taxon>Pseudomonadota</taxon>
        <taxon>Gammaproteobacteria</taxon>
        <taxon>Enterobacterales</taxon>
        <taxon>Morganellaceae</taxon>
        <taxon>Xenorhabdus</taxon>
    </lineage>
</organism>
<dbReference type="AlphaFoldDB" id="A0A2D0KPN0"/>
<evidence type="ECO:0000313" key="5">
    <source>
        <dbReference type="EMBL" id="PHM65372.1"/>
    </source>
</evidence>
<dbReference type="InterPro" id="IPR025230">
    <property type="entry name" value="DUF4172"/>
</dbReference>
<dbReference type="Proteomes" id="UP000222366">
    <property type="component" value="Unassembled WGS sequence"/>
</dbReference>